<dbReference type="InterPro" id="IPR011600">
    <property type="entry name" value="Pept_C14_caspase"/>
</dbReference>
<name>A0ABY1X7G8_9HYPH</name>
<sequence length="327" mass="35793">MEAIKMNKRALIVGIDRYDTYPPLSAAVSDAEAMADILSKNGDGSPNFGCRLLTSPGREAVTRANLRRNWRELFDGFRGDVLFYFSGHGAPTEVGGFLATQDAAEDDPGLAMEELVNMANNSAAKTVLLILDCCFSGSAGNPAALRNGNIENKAILREGVTILSASRPAELSYEVGGHGVFSNLILGALKGGAANVRGHISAAAIYAYVEAALGPWDQRPLYKSHAEHLEPVRTVPPMVSDELLREMTTFFPAQDHRYSLNETYEETSDKAKPENVIIFKKFKRLQIAGLLRPDNGSDLYWVAIEGRSVVLTDLGIFYYQLIRKHLI</sequence>
<dbReference type="InterPro" id="IPR029030">
    <property type="entry name" value="Caspase-like_dom_sf"/>
</dbReference>
<dbReference type="Proteomes" id="UP000291659">
    <property type="component" value="Unassembled WGS sequence"/>
</dbReference>
<keyword evidence="3" id="KW-1185">Reference proteome</keyword>
<organism evidence="2 3">
    <name type="scientific">Rhizobium ruizarguesonis</name>
    <dbReference type="NCBI Taxonomy" id="2081791"/>
    <lineage>
        <taxon>Bacteria</taxon>
        <taxon>Pseudomonadati</taxon>
        <taxon>Pseudomonadota</taxon>
        <taxon>Alphaproteobacteria</taxon>
        <taxon>Hyphomicrobiales</taxon>
        <taxon>Rhizobiaceae</taxon>
        <taxon>Rhizobium/Agrobacterium group</taxon>
        <taxon>Rhizobium</taxon>
    </lineage>
</organism>
<evidence type="ECO:0000259" key="1">
    <source>
        <dbReference type="Pfam" id="PF00656"/>
    </source>
</evidence>
<dbReference type="Gene3D" id="3.40.50.1460">
    <property type="match status" value="1"/>
</dbReference>
<gene>
    <name evidence="2" type="ORF">ELH98_08835</name>
</gene>
<dbReference type="EMBL" id="SIOX01000001">
    <property type="protein sequence ID" value="TAX81163.1"/>
    <property type="molecule type" value="Genomic_DNA"/>
</dbReference>
<proteinExistence type="predicted"/>
<protein>
    <submittedName>
        <fullName evidence="2">Caspase family protein</fullName>
    </submittedName>
</protein>
<reference evidence="2 3" key="1">
    <citation type="submission" date="2019-02" db="EMBL/GenBank/DDBJ databases">
        <title>The genomic architecture of introgression among sibling species of bacteria.</title>
        <authorList>
            <person name="Cavassim M.I.A."/>
            <person name="Moeskjaer S."/>
            <person name="Moslemi C."/>
            <person name="Fields B."/>
            <person name="Bachmann A."/>
            <person name="Vilhjalmsson B."/>
            <person name="Schierup M.H."/>
            <person name="Young J.P.W."/>
            <person name="Andersen S.U."/>
        </authorList>
    </citation>
    <scope>NUCLEOTIDE SEQUENCE [LARGE SCALE GENOMIC DNA]</scope>
    <source>
        <strain evidence="2 3">SM141A</strain>
    </source>
</reference>
<feature type="domain" description="Peptidase C14 caspase" evidence="1">
    <location>
        <begin position="8"/>
        <end position="214"/>
    </location>
</feature>
<accession>A0ABY1X7G8</accession>
<evidence type="ECO:0000313" key="2">
    <source>
        <dbReference type="EMBL" id="TAX81163.1"/>
    </source>
</evidence>
<dbReference type="Pfam" id="PF00656">
    <property type="entry name" value="Peptidase_C14"/>
    <property type="match status" value="1"/>
</dbReference>
<comment type="caution">
    <text evidence="2">The sequence shown here is derived from an EMBL/GenBank/DDBJ whole genome shotgun (WGS) entry which is preliminary data.</text>
</comment>
<dbReference type="SUPFAM" id="SSF52129">
    <property type="entry name" value="Caspase-like"/>
    <property type="match status" value="1"/>
</dbReference>
<evidence type="ECO:0000313" key="3">
    <source>
        <dbReference type="Proteomes" id="UP000291659"/>
    </source>
</evidence>